<accession>A0ACA9JUP4</accession>
<dbReference type="Proteomes" id="UP000789860">
    <property type="component" value="Unassembled WGS sequence"/>
</dbReference>
<keyword evidence="2" id="KW-1185">Reference proteome</keyword>
<reference evidence="1" key="1">
    <citation type="submission" date="2021-06" db="EMBL/GenBank/DDBJ databases">
        <authorList>
            <person name="Kallberg Y."/>
            <person name="Tangrot J."/>
            <person name="Rosling A."/>
        </authorList>
    </citation>
    <scope>NUCLEOTIDE SEQUENCE</scope>
    <source>
        <strain evidence="1">AU212A</strain>
    </source>
</reference>
<sequence>MKYLSIPEEDEDPLSWWKTHSKEDPIEYGEIYRQILSRIGKQDGATCYTATLTEPDRRLPGQISSETDFWEKIQAI</sequence>
<organism evidence="1 2">
    <name type="scientific">Scutellospora calospora</name>
    <dbReference type="NCBI Taxonomy" id="85575"/>
    <lineage>
        <taxon>Eukaryota</taxon>
        <taxon>Fungi</taxon>
        <taxon>Fungi incertae sedis</taxon>
        <taxon>Mucoromycota</taxon>
        <taxon>Glomeromycotina</taxon>
        <taxon>Glomeromycetes</taxon>
        <taxon>Diversisporales</taxon>
        <taxon>Gigasporaceae</taxon>
        <taxon>Scutellospora</taxon>
    </lineage>
</organism>
<gene>
    <name evidence="1" type="ORF">SCALOS_LOCUS354</name>
</gene>
<evidence type="ECO:0000313" key="1">
    <source>
        <dbReference type="EMBL" id="CAG8437248.1"/>
    </source>
</evidence>
<protein>
    <submittedName>
        <fullName evidence="1">9857_t:CDS:1</fullName>
    </submittedName>
</protein>
<comment type="caution">
    <text evidence="1">The sequence shown here is derived from an EMBL/GenBank/DDBJ whole genome shotgun (WGS) entry which is preliminary data.</text>
</comment>
<evidence type="ECO:0000313" key="2">
    <source>
        <dbReference type="Proteomes" id="UP000789860"/>
    </source>
</evidence>
<dbReference type="EMBL" id="CAJVPM010000167">
    <property type="protein sequence ID" value="CAG8437248.1"/>
    <property type="molecule type" value="Genomic_DNA"/>
</dbReference>
<proteinExistence type="predicted"/>
<name>A0ACA9JUP4_9GLOM</name>